<organism evidence="1 2">
    <name type="scientific">Lithohypha guttulata</name>
    <dbReference type="NCBI Taxonomy" id="1690604"/>
    <lineage>
        <taxon>Eukaryota</taxon>
        <taxon>Fungi</taxon>
        <taxon>Dikarya</taxon>
        <taxon>Ascomycota</taxon>
        <taxon>Pezizomycotina</taxon>
        <taxon>Eurotiomycetes</taxon>
        <taxon>Chaetothyriomycetidae</taxon>
        <taxon>Chaetothyriales</taxon>
        <taxon>Trichomeriaceae</taxon>
        <taxon>Lithohypha</taxon>
    </lineage>
</organism>
<dbReference type="EMBL" id="JAVRRG010000057">
    <property type="protein sequence ID" value="KAK5092471.1"/>
    <property type="molecule type" value="Genomic_DNA"/>
</dbReference>
<sequence length="117" mass="12996">MASTAKVAPAADLAIPQPRYRSCMMEEFRLGSAQHAPYFPGLIKQKDRTKYLGKVIDDAMAHFDDFEARNKAESESTLMLMGDRGIDLRQKGEPGGSGRTCYPIHDLRLCDCCAPSR</sequence>
<protein>
    <submittedName>
        <fullName evidence="1">Uncharacterized protein</fullName>
    </submittedName>
</protein>
<evidence type="ECO:0000313" key="2">
    <source>
        <dbReference type="Proteomes" id="UP001345013"/>
    </source>
</evidence>
<proteinExistence type="predicted"/>
<reference evidence="1 2" key="1">
    <citation type="submission" date="2023-08" db="EMBL/GenBank/DDBJ databases">
        <title>Black Yeasts Isolated from many extreme environments.</title>
        <authorList>
            <person name="Coleine C."/>
            <person name="Stajich J.E."/>
            <person name="Selbmann L."/>
        </authorList>
    </citation>
    <scope>NUCLEOTIDE SEQUENCE [LARGE SCALE GENOMIC DNA]</scope>
    <source>
        <strain evidence="1 2">CCFEE 5885</strain>
    </source>
</reference>
<keyword evidence="2" id="KW-1185">Reference proteome</keyword>
<name>A0ABR0KAS5_9EURO</name>
<accession>A0ABR0KAS5</accession>
<comment type="caution">
    <text evidence="1">The sequence shown here is derived from an EMBL/GenBank/DDBJ whole genome shotgun (WGS) entry which is preliminary data.</text>
</comment>
<evidence type="ECO:0000313" key="1">
    <source>
        <dbReference type="EMBL" id="KAK5092471.1"/>
    </source>
</evidence>
<dbReference type="Proteomes" id="UP001345013">
    <property type="component" value="Unassembled WGS sequence"/>
</dbReference>
<gene>
    <name evidence="1" type="ORF">LTR24_005174</name>
</gene>